<accession>A0A1Y5NE94</accession>
<dbReference type="PANTHER" id="PTHR32329">
    <property type="entry name" value="BIFUNCTIONAL PROTEIN [INCLUDES 2-HYDROXYACYL-COA DEHYDRATASE (N-TER) AND ITS ACTIVATOR DOMAIN (C_TERM)-RELATED"/>
    <property type="match status" value="1"/>
</dbReference>
<evidence type="ECO:0000313" key="1">
    <source>
        <dbReference type="EMBL" id="OUT19117.1"/>
    </source>
</evidence>
<dbReference type="EMBL" id="NDYR01000006">
    <property type="protein sequence ID" value="OUT19117.1"/>
    <property type="molecule type" value="Genomic_DNA"/>
</dbReference>
<dbReference type="RefSeq" id="WP_087585817.1">
    <property type="nucleotide sequence ID" value="NZ_CABMKP010000006.1"/>
</dbReference>
<dbReference type="InterPro" id="IPR043129">
    <property type="entry name" value="ATPase_NBD"/>
</dbReference>
<reference evidence="1 2" key="1">
    <citation type="submission" date="2017-04" db="EMBL/GenBank/DDBJ databases">
        <title>Complete genome of Campylobacter concisus ATCC 33237T and draft genomes for an additional eight well characterized C. concisus strains.</title>
        <authorList>
            <person name="Cornelius A.J."/>
            <person name="Miller W.G."/>
            <person name="Lastovica A.J."/>
            <person name="On S.L."/>
            <person name="French N.P."/>
            <person name="Vandenberg O."/>
            <person name="Biggs P.J."/>
        </authorList>
    </citation>
    <scope>NUCLEOTIDE SEQUENCE [LARGE SCALE GENOMIC DNA]</scope>
    <source>
        <strain evidence="1 2">Lasto205.94</strain>
    </source>
</reference>
<dbReference type="InterPro" id="IPR051805">
    <property type="entry name" value="Dehydratase_Activator_Redct"/>
</dbReference>
<dbReference type="Gene3D" id="3.30.420.40">
    <property type="match status" value="1"/>
</dbReference>
<evidence type="ECO:0000313" key="2">
    <source>
        <dbReference type="Proteomes" id="UP000196534"/>
    </source>
</evidence>
<dbReference type="Proteomes" id="UP000196534">
    <property type="component" value="Unassembled WGS sequence"/>
</dbReference>
<proteinExistence type="predicted"/>
<gene>
    <name evidence="1" type="ORF">B9N61_02820</name>
</gene>
<comment type="caution">
    <text evidence="1">The sequence shown here is derived from an EMBL/GenBank/DDBJ whole genome shotgun (WGS) entry which is preliminary data.</text>
</comment>
<name>A0A1Y5NE94_9BACT</name>
<organism evidence="1 2">
    <name type="scientific">Campylobacter concisus</name>
    <dbReference type="NCBI Taxonomy" id="199"/>
    <lineage>
        <taxon>Bacteria</taxon>
        <taxon>Pseudomonadati</taxon>
        <taxon>Campylobacterota</taxon>
        <taxon>Epsilonproteobacteria</taxon>
        <taxon>Campylobacterales</taxon>
        <taxon>Campylobacteraceae</taxon>
        <taxon>Campylobacter</taxon>
    </lineage>
</organism>
<protein>
    <recommendedName>
        <fullName evidence="3">2-hydroxyglutaryl-CoA dehydratase</fullName>
    </recommendedName>
</protein>
<dbReference type="SUPFAM" id="SSF53067">
    <property type="entry name" value="Actin-like ATPase domain"/>
    <property type="match status" value="1"/>
</dbReference>
<dbReference type="AlphaFoldDB" id="A0A1Y5NE94"/>
<evidence type="ECO:0008006" key="3">
    <source>
        <dbReference type="Google" id="ProtNLM"/>
    </source>
</evidence>
<dbReference type="PANTHER" id="PTHR32329:SF2">
    <property type="entry name" value="BIFUNCTIONAL PROTEIN [INCLUDES 2-HYDROXYACYL-COA DEHYDRATASE (N-TER) AND ITS ACTIVATOR DOMAIN (C_TERM)"/>
    <property type="match status" value="1"/>
</dbReference>
<sequence length="99" mass="11086">MYFIGIDISSTSTKVTILDNQDNFCDIFLLSSSFSAIKIVRDIKEILEQKSYQYASIVATEYGRASVEYANIGASEILCHGFEAHHLFKPDCIVIDVGR</sequence>